<feature type="compositionally biased region" description="Basic and acidic residues" evidence="1">
    <location>
        <begin position="61"/>
        <end position="71"/>
    </location>
</feature>
<name>A0A9P6MEP3_9FUNG</name>
<feature type="compositionally biased region" description="Polar residues" evidence="1">
    <location>
        <begin position="104"/>
        <end position="118"/>
    </location>
</feature>
<dbReference type="EMBL" id="JAAAID010003916">
    <property type="protein sequence ID" value="KAF9995132.1"/>
    <property type="molecule type" value="Genomic_DNA"/>
</dbReference>
<feature type="region of interest" description="Disordered" evidence="1">
    <location>
        <begin position="181"/>
        <end position="232"/>
    </location>
</feature>
<dbReference type="Proteomes" id="UP000703661">
    <property type="component" value="Unassembled WGS sequence"/>
</dbReference>
<protein>
    <submittedName>
        <fullName evidence="2">Uncharacterized protein</fullName>
    </submittedName>
</protein>
<evidence type="ECO:0000313" key="3">
    <source>
        <dbReference type="Proteomes" id="UP000703661"/>
    </source>
</evidence>
<accession>A0A9P6MEP3</accession>
<proteinExistence type="predicted"/>
<organism evidence="2 3">
    <name type="scientific">Entomortierella chlamydospora</name>
    <dbReference type="NCBI Taxonomy" id="101097"/>
    <lineage>
        <taxon>Eukaryota</taxon>
        <taxon>Fungi</taxon>
        <taxon>Fungi incertae sedis</taxon>
        <taxon>Mucoromycota</taxon>
        <taxon>Mortierellomycotina</taxon>
        <taxon>Mortierellomycetes</taxon>
        <taxon>Mortierellales</taxon>
        <taxon>Mortierellaceae</taxon>
        <taxon>Entomortierella</taxon>
    </lineage>
</organism>
<dbReference type="OrthoDB" id="2405996at2759"/>
<keyword evidence="3" id="KW-1185">Reference proteome</keyword>
<feature type="region of interest" description="Disordered" evidence="1">
    <location>
        <begin position="61"/>
        <end position="155"/>
    </location>
</feature>
<comment type="caution">
    <text evidence="2">The sequence shown here is derived from an EMBL/GenBank/DDBJ whole genome shotgun (WGS) entry which is preliminary data.</text>
</comment>
<sequence length="332" mass="37110">MTQLLESTRNYLKVSTKLGRRLSSYREDSSASETSLHVSSAENIKRKQMNRLSSLFTLETRKNSVSSEDRPAISILPSKVEPEVQDQPRNDNKKRRSSSSRKSTLSQPPSTLRTSQYMDHNDVPRGRSPTLSVASTMRSVASSSATSYDTRPSDYRSVDEYNTHVWRRTLLEESIMQSLNLGYGQPAPRSDRPLSQRRSRSLKRNTTGRSRKDLPPTDPQAGRKTVIDRNTSAPNRILVPQQEKAVNKNNPYQMLLNPSTSNITHSFASFTLELPEHQVTHVLSASAVPHLFTLKTVNGPSPSPHVLTGKAAIEQENMDPRHMHQAVAAAAV</sequence>
<feature type="compositionally biased region" description="Basic and acidic residues" evidence="1">
    <location>
        <begin position="80"/>
        <end position="91"/>
    </location>
</feature>
<dbReference type="AlphaFoldDB" id="A0A9P6MEP3"/>
<reference evidence="2" key="1">
    <citation type="journal article" date="2020" name="Fungal Divers.">
        <title>Resolving the Mortierellaceae phylogeny through synthesis of multi-gene phylogenetics and phylogenomics.</title>
        <authorList>
            <person name="Vandepol N."/>
            <person name="Liber J."/>
            <person name="Desiro A."/>
            <person name="Na H."/>
            <person name="Kennedy M."/>
            <person name="Barry K."/>
            <person name="Grigoriev I.V."/>
            <person name="Miller A.N."/>
            <person name="O'Donnell K."/>
            <person name="Stajich J.E."/>
            <person name="Bonito G."/>
        </authorList>
    </citation>
    <scope>NUCLEOTIDE SEQUENCE</scope>
    <source>
        <strain evidence="2">NRRL 2769</strain>
    </source>
</reference>
<gene>
    <name evidence="2" type="ORF">BGZ80_007597</name>
</gene>
<evidence type="ECO:0000256" key="1">
    <source>
        <dbReference type="SAM" id="MobiDB-lite"/>
    </source>
</evidence>
<feature type="compositionally biased region" description="Polar residues" evidence="1">
    <location>
        <begin position="129"/>
        <end position="150"/>
    </location>
</feature>
<evidence type="ECO:0000313" key="2">
    <source>
        <dbReference type="EMBL" id="KAF9995132.1"/>
    </source>
</evidence>